<dbReference type="Gene3D" id="3.40.50.11500">
    <property type="match status" value="1"/>
</dbReference>
<gene>
    <name evidence="4" type="ORF">IHE44_0010706</name>
    <name evidence="3" type="ORF">IHE44_007267</name>
</gene>
<dbReference type="Proteomes" id="UP000618051">
    <property type="component" value="Unassembled WGS sequence"/>
</dbReference>
<evidence type="ECO:0000313" key="5">
    <source>
        <dbReference type="Proteomes" id="UP000618051"/>
    </source>
</evidence>
<organism evidence="3">
    <name type="scientific">Lamprotornis superbus</name>
    <dbReference type="NCBI Taxonomy" id="245042"/>
    <lineage>
        <taxon>Eukaryota</taxon>
        <taxon>Metazoa</taxon>
        <taxon>Chordata</taxon>
        <taxon>Craniata</taxon>
        <taxon>Vertebrata</taxon>
        <taxon>Euteleostomi</taxon>
        <taxon>Archelosauria</taxon>
        <taxon>Archosauria</taxon>
        <taxon>Dinosauria</taxon>
        <taxon>Saurischia</taxon>
        <taxon>Theropoda</taxon>
        <taxon>Coelurosauria</taxon>
        <taxon>Aves</taxon>
        <taxon>Neognathae</taxon>
        <taxon>Neoaves</taxon>
        <taxon>Telluraves</taxon>
        <taxon>Australaves</taxon>
        <taxon>Passeriformes</taxon>
        <taxon>Sturnidae</taxon>
        <taxon>Lamprotornis</taxon>
    </lineage>
</organism>
<dbReference type="PANTHER" id="PTHR12296:SF18">
    <property type="entry name" value="DENN DOMAIN-CONTAINING PROTEIN 4B"/>
    <property type="match status" value="1"/>
</dbReference>
<feature type="domain" description="UDENN" evidence="2">
    <location>
        <begin position="1"/>
        <end position="59"/>
    </location>
</feature>
<name>A0A835TPE6_9PASS</name>
<evidence type="ECO:0000259" key="2">
    <source>
        <dbReference type="PROSITE" id="PS50211"/>
    </source>
</evidence>
<sequence>MIFPLRWQCPYIPLCPLALADVLCAPVPFIVGIHSSYFDLYEPPRDVIFVDLDTNTIFQ</sequence>
<dbReference type="GO" id="GO:0032483">
    <property type="term" value="P:regulation of Rab protein signal transduction"/>
    <property type="evidence" value="ECO:0007669"/>
    <property type="project" value="TreeGrafter"/>
</dbReference>
<comment type="caution">
    <text evidence="3">The sequence shown here is derived from an EMBL/GenBank/DDBJ whole genome shotgun (WGS) entry which is preliminary data.</text>
</comment>
<dbReference type="InterPro" id="IPR043153">
    <property type="entry name" value="DENN_C"/>
</dbReference>
<reference evidence="3" key="1">
    <citation type="submission" date="2020-10" db="EMBL/GenBank/DDBJ databases">
        <title>Feather gene expression reveals the developmental basis of iridescence in African starlings.</title>
        <authorList>
            <person name="Rubenstein D.R."/>
        </authorList>
    </citation>
    <scope>NUCLEOTIDE SEQUENCE</scope>
    <source>
        <strain evidence="3">SS15</strain>
        <tissue evidence="3">Liver</tissue>
    </source>
</reference>
<dbReference type="PANTHER" id="PTHR12296">
    <property type="entry name" value="DENN DOMAIN-CONTAINING PROTEIN 4"/>
    <property type="match status" value="1"/>
</dbReference>
<dbReference type="GO" id="GO:0031410">
    <property type="term" value="C:cytoplasmic vesicle"/>
    <property type="evidence" value="ECO:0007669"/>
    <property type="project" value="TreeGrafter"/>
</dbReference>
<dbReference type="InterPro" id="IPR051696">
    <property type="entry name" value="DENN_Domain_GEFs"/>
</dbReference>
<dbReference type="InterPro" id="IPR001194">
    <property type="entry name" value="cDENN_dom"/>
</dbReference>
<dbReference type="Pfam" id="PF02141">
    <property type="entry name" value="DENN"/>
    <property type="match status" value="1"/>
</dbReference>
<dbReference type="EMBL" id="JADDUC010000267">
    <property type="protein sequence ID" value="KAG0114737.1"/>
    <property type="molecule type" value="Genomic_DNA"/>
</dbReference>
<protein>
    <recommendedName>
        <fullName evidence="2">UDENN domain-containing protein</fullName>
    </recommendedName>
</protein>
<dbReference type="AlphaFoldDB" id="A0A835TPE6"/>
<evidence type="ECO:0000313" key="4">
    <source>
        <dbReference type="EMBL" id="KAI1229989.1"/>
    </source>
</evidence>
<keyword evidence="1" id="KW-0344">Guanine-nucleotide releasing factor</keyword>
<dbReference type="GO" id="GO:0005085">
    <property type="term" value="F:guanyl-nucleotide exchange factor activity"/>
    <property type="evidence" value="ECO:0007669"/>
    <property type="project" value="UniProtKB-KW"/>
</dbReference>
<evidence type="ECO:0000313" key="3">
    <source>
        <dbReference type="EMBL" id="KAG0114737.1"/>
    </source>
</evidence>
<dbReference type="PROSITE" id="PS50211">
    <property type="entry name" value="DENN"/>
    <property type="match status" value="1"/>
</dbReference>
<dbReference type="OrthoDB" id="75250at2759"/>
<accession>A0A835TPE6</accession>
<evidence type="ECO:0000256" key="1">
    <source>
        <dbReference type="ARBA" id="ARBA00022658"/>
    </source>
</evidence>
<reference evidence="4" key="3">
    <citation type="submission" date="2022-01" db="EMBL/GenBank/DDBJ databases">
        <authorList>
            <person name="Rubenstein D.R."/>
        </authorList>
    </citation>
    <scope>NUCLEOTIDE SEQUENCE</scope>
    <source>
        <strain evidence="4">SS15</strain>
        <tissue evidence="4">Liver</tissue>
    </source>
</reference>
<proteinExistence type="predicted"/>
<dbReference type="InterPro" id="IPR037516">
    <property type="entry name" value="Tripartite_DENN"/>
</dbReference>
<reference evidence="4 5" key="2">
    <citation type="journal article" date="2021" name="J. Hered.">
        <title>Feather Gene Expression Elucidates the Developmental Basis of Plumage Iridescence in African Starlings.</title>
        <authorList>
            <person name="Rubenstein D.R."/>
            <person name="Corvelo A."/>
            <person name="MacManes M.D."/>
            <person name="Maia R."/>
            <person name="Narzisi G."/>
            <person name="Rousaki A."/>
            <person name="Vandenabeele P."/>
            <person name="Shawkey M.D."/>
            <person name="Solomon J."/>
        </authorList>
    </citation>
    <scope>NUCLEOTIDE SEQUENCE [LARGE SCALE GENOMIC DNA]</scope>
    <source>
        <strain evidence="4">SS15</strain>
    </source>
</reference>
<dbReference type="EMBL" id="JADDUC020000033">
    <property type="protein sequence ID" value="KAI1229989.1"/>
    <property type="molecule type" value="Genomic_DNA"/>
</dbReference>
<keyword evidence="5" id="KW-1185">Reference proteome</keyword>